<evidence type="ECO:0000256" key="1">
    <source>
        <dbReference type="SAM" id="MobiDB-lite"/>
    </source>
</evidence>
<evidence type="ECO:0000313" key="2">
    <source>
        <dbReference type="EMBL" id="SBQ52345.1"/>
    </source>
</evidence>
<feature type="non-terminal residue" evidence="2">
    <location>
        <position position="1"/>
    </location>
</feature>
<reference evidence="2" key="1">
    <citation type="submission" date="2016-05" db="EMBL/GenBank/DDBJ databases">
        <authorList>
            <person name="Lavstsen T."/>
            <person name="Jespersen J.S."/>
        </authorList>
    </citation>
    <scope>NUCLEOTIDE SEQUENCE</scope>
    <source>
        <tissue evidence="2">Brain</tissue>
    </source>
</reference>
<proteinExistence type="predicted"/>
<name>A0A1A8EZ11_9TELE</name>
<gene>
    <name evidence="2" type="primary">Nfu_g_1_019760</name>
</gene>
<organism evidence="2">
    <name type="scientific">Nothobranchius korthausae</name>
    <dbReference type="NCBI Taxonomy" id="1143690"/>
    <lineage>
        <taxon>Eukaryota</taxon>
        <taxon>Metazoa</taxon>
        <taxon>Chordata</taxon>
        <taxon>Craniata</taxon>
        <taxon>Vertebrata</taxon>
        <taxon>Euteleostomi</taxon>
        <taxon>Actinopterygii</taxon>
        <taxon>Neopterygii</taxon>
        <taxon>Teleostei</taxon>
        <taxon>Neoteleostei</taxon>
        <taxon>Acanthomorphata</taxon>
        <taxon>Ovalentaria</taxon>
        <taxon>Atherinomorphae</taxon>
        <taxon>Cyprinodontiformes</taxon>
        <taxon>Nothobranchiidae</taxon>
        <taxon>Nothobranchius</taxon>
    </lineage>
</organism>
<accession>A0A1A8EZ11</accession>
<protein>
    <submittedName>
        <fullName evidence="2">Uncharacterized protein</fullName>
    </submittedName>
</protein>
<feature type="compositionally biased region" description="Polar residues" evidence="1">
    <location>
        <begin position="73"/>
        <end position="83"/>
    </location>
</feature>
<dbReference type="AlphaFoldDB" id="A0A1A8EZ11"/>
<dbReference type="EMBL" id="HAEB01005818">
    <property type="protein sequence ID" value="SBQ52345.1"/>
    <property type="molecule type" value="Transcribed_RNA"/>
</dbReference>
<reference evidence="2" key="2">
    <citation type="submission" date="2016-06" db="EMBL/GenBank/DDBJ databases">
        <title>The genome of a short-lived fish provides insights into sex chromosome evolution and the genetic control of aging.</title>
        <authorList>
            <person name="Reichwald K."/>
            <person name="Felder M."/>
            <person name="Petzold A."/>
            <person name="Koch P."/>
            <person name="Groth M."/>
            <person name="Platzer M."/>
        </authorList>
    </citation>
    <scope>NUCLEOTIDE SEQUENCE</scope>
    <source>
        <tissue evidence="2">Brain</tissue>
    </source>
</reference>
<sequence>IAPANGETIFDGGNHFGTTPAHNDVLLLRRGRLALLTAPVEKVLLTTAVPISSYDVLPTAPSRLKRHGAASGGSPNTNGTKSE</sequence>
<feature type="region of interest" description="Disordered" evidence="1">
    <location>
        <begin position="63"/>
        <end position="83"/>
    </location>
</feature>